<name>A0A803PK95_CANSA</name>
<proteinExistence type="predicted"/>
<sequence length="77" mass="8680">GTSNGPSCNHRDHRRNKIEQGLRADPQPPASTSKMPGYVEAGNANPPGDWRRMFHEIGCHAVQEEELLRLRQQVHPD</sequence>
<dbReference type="EMBL" id="UZAU01000500">
    <property type="status" value="NOT_ANNOTATED_CDS"/>
    <property type="molecule type" value="Genomic_DNA"/>
</dbReference>
<dbReference type="Proteomes" id="UP000596661">
    <property type="component" value="Chromosome 5"/>
</dbReference>
<reference evidence="2" key="1">
    <citation type="submission" date="2018-11" db="EMBL/GenBank/DDBJ databases">
        <authorList>
            <person name="Grassa J C."/>
        </authorList>
    </citation>
    <scope>NUCLEOTIDE SEQUENCE [LARGE SCALE GENOMIC DNA]</scope>
</reference>
<evidence type="ECO:0000256" key="1">
    <source>
        <dbReference type="SAM" id="MobiDB-lite"/>
    </source>
</evidence>
<organism evidence="2 3">
    <name type="scientific">Cannabis sativa</name>
    <name type="common">Hemp</name>
    <name type="synonym">Marijuana</name>
    <dbReference type="NCBI Taxonomy" id="3483"/>
    <lineage>
        <taxon>Eukaryota</taxon>
        <taxon>Viridiplantae</taxon>
        <taxon>Streptophyta</taxon>
        <taxon>Embryophyta</taxon>
        <taxon>Tracheophyta</taxon>
        <taxon>Spermatophyta</taxon>
        <taxon>Magnoliopsida</taxon>
        <taxon>eudicotyledons</taxon>
        <taxon>Gunneridae</taxon>
        <taxon>Pentapetalae</taxon>
        <taxon>rosids</taxon>
        <taxon>fabids</taxon>
        <taxon>Rosales</taxon>
        <taxon>Cannabaceae</taxon>
        <taxon>Cannabis</taxon>
    </lineage>
</organism>
<evidence type="ECO:0000313" key="2">
    <source>
        <dbReference type="EnsemblPlants" id="cds.evm.model.05.1164"/>
    </source>
</evidence>
<evidence type="ECO:0000313" key="3">
    <source>
        <dbReference type="Proteomes" id="UP000596661"/>
    </source>
</evidence>
<feature type="region of interest" description="Disordered" evidence="1">
    <location>
        <begin position="1"/>
        <end position="49"/>
    </location>
</feature>
<dbReference type="EnsemblPlants" id="evm.model.05.1164">
    <property type="protein sequence ID" value="cds.evm.model.05.1164"/>
    <property type="gene ID" value="evm.TU.05.1164"/>
</dbReference>
<protein>
    <submittedName>
        <fullName evidence="2">Uncharacterized protein</fullName>
    </submittedName>
</protein>
<dbReference type="AlphaFoldDB" id="A0A803PK95"/>
<dbReference type="Gramene" id="evm.model.05.1164">
    <property type="protein sequence ID" value="cds.evm.model.05.1164"/>
    <property type="gene ID" value="evm.TU.05.1164"/>
</dbReference>
<accession>A0A803PK95</accession>
<reference evidence="2" key="2">
    <citation type="submission" date="2021-03" db="UniProtKB">
        <authorList>
            <consortium name="EnsemblPlants"/>
        </authorList>
    </citation>
    <scope>IDENTIFICATION</scope>
</reference>
<keyword evidence="3" id="KW-1185">Reference proteome</keyword>